<protein>
    <submittedName>
        <fullName evidence="2">Uncharacterized protein</fullName>
    </submittedName>
</protein>
<feature type="compositionally biased region" description="Low complexity" evidence="1">
    <location>
        <begin position="24"/>
        <end position="37"/>
    </location>
</feature>
<dbReference type="EMBL" id="JACETU010000008">
    <property type="protein sequence ID" value="KAF7422187.1"/>
    <property type="molecule type" value="Genomic_DNA"/>
</dbReference>
<organism evidence="2 3">
    <name type="scientific">Pleurotus ostreatus</name>
    <name type="common">Oyster mushroom</name>
    <name type="synonym">White-rot fungus</name>
    <dbReference type="NCBI Taxonomy" id="5322"/>
    <lineage>
        <taxon>Eukaryota</taxon>
        <taxon>Fungi</taxon>
        <taxon>Dikarya</taxon>
        <taxon>Basidiomycota</taxon>
        <taxon>Agaricomycotina</taxon>
        <taxon>Agaricomycetes</taxon>
        <taxon>Agaricomycetidae</taxon>
        <taxon>Agaricales</taxon>
        <taxon>Pleurotineae</taxon>
        <taxon>Pleurotaceae</taxon>
        <taxon>Pleurotus</taxon>
    </lineage>
</organism>
<dbReference type="AlphaFoldDB" id="A0A8H7DN78"/>
<evidence type="ECO:0000313" key="2">
    <source>
        <dbReference type="EMBL" id="KAF7422187.1"/>
    </source>
</evidence>
<dbReference type="RefSeq" id="XP_036627219.1">
    <property type="nucleotide sequence ID" value="XM_036779836.1"/>
</dbReference>
<comment type="caution">
    <text evidence="2">The sequence shown here is derived from an EMBL/GenBank/DDBJ whole genome shotgun (WGS) entry which is preliminary data.</text>
</comment>
<gene>
    <name evidence="2" type="ORF">PC9H_010342</name>
</gene>
<feature type="region of interest" description="Disordered" evidence="1">
    <location>
        <begin position="23"/>
        <end position="89"/>
    </location>
</feature>
<accession>A0A8H7DN78</accession>
<keyword evidence="3" id="KW-1185">Reference proteome</keyword>
<dbReference type="VEuPathDB" id="FungiDB:PC9H_010342"/>
<evidence type="ECO:0000256" key="1">
    <source>
        <dbReference type="SAM" id="MobiDB-lite"/>
    </source>
</evidence>
<reference evidence="2" key="1">
    <citation type="submission" date="2019-07" db="EMBL/GenBank/DDBJ databases">
        <authorList>
            <person name="Palmer J.M."/>
        </authorList>
    </citation>
    <scope>NUCLEOTIDE SEQUENCE</scope>
    <source>
        <strain evidence="2">PC9</strain>
    </source>
</reference>
<evidence type="ECO:0000313" key="3">
    <source>
        <dbReference type="Proteomes" id="UP000623687"/>
    </source>
</evidence>
<name>A0A8H7DN78_PLEOS</name>
<dbReference type="Proteomes" id="UP000623687">
    <property type="component" value="Unassembled WGS sequence"/>
</dbReference>
<dbReference type="OrthoDB" id="10554281at2759"/>
<proteinExistence type="predicted"/>
<sequence length="471" mass="50725">MAASTVGEAVMIAVAMAATQYLPSTSRTPPTATRNTNQPSGDISEGRDTSVPPIATHATDLSSHFEVSETELSTGCPTNQPSGDISEGRDASVPPIATHATDLSSHFEVFEAELSTDCQTNLPSGDVSGGRDASVPPIATHATDLSSHFEGSDPSVPTSPWTSPIYEKSCLTSNSEIVVTNCPPPLAQSSYHLDPASSSPQTDLALDYGAVGSCPELHGTPTESTIDPERDILVSALSQLSLHPTFQPRPRASCIDHADPYCATGSSVGVAPQCRLAAQAIGIELESLSKKVRVGKTLLANVKSTFHTYRKKVQRQKRAMRHANQCRHNLESMNRELKRGLEDTQQQLGNMIKSQKAVIEAHLSTLKSSHNEELARAKDDAEKKVCQCLTVDILPDLFMLKLVSLRCQIETLKHAALDQSIALETCNQELVRTKDDAKQEPVVPDRDTETWGIGQVCSFRDMQSGAHPDQG</sequence>
<feature type="compositionally biased region" description="Polar residues" evidence="1">
    <location>
        <begin position="70"/>
        <end position="83"/>
    </location>
</feature>
<dbReference type="GeneID" id="59380160"/>